<evidence type="ECO:0000259" key="1">
    <source>
        <dbReference type="Pfam" id="PF13358"/>
    </source>
</evidence>
<evidence type="ECO:0000313" key="2">
    <source>
        <dbReference type="EMBL" id="KUK99752.1"/>
    </source>
</evidence>
<feature type="non-terminal residue" evidence="2">
    <location>
        <position position="212"/>
    </location>
</feature>
<evidence type="ECO:0000313" key="3">
    <source>
        <dbReference type="Proteomes" id="UP000054598"/>
    </source>
</evidence>
<name>A0A101IR04_9EURY</name>
<accession>A0A101IR04</accession>
<dbReference type="NCBIfam" id="NF033545">
    <property type="entry name" value="transpos_IS630"/>
    <property type="match status" value="1"/>
</dbReference>
<feature type="domain" description="Tc1-like transposase DDE" evidence="1">
    <location>
        <begin position="125"/>
        <end position="212"/>
    </location>
</feature>
<reference evidence="3" key="1">
    <citation type="journal article" date="2015" name="MBio">
        <title>Genome-Resolved Metagenomic Analysis Reveals Roles for Candidate Phyla and Other Microbial Community Members in Biogeochemical Transformations in Oil Reservoirs.</title>
        <authorList>
            <person name="Hu P."/>
            <person name="Tom L."/>
            <person name="Singh A."/>
            <person name="Thomas B.C."/>
            <person name="Baker B.J."/>
            <person name="Piceno Y.M."/>
            <person name="Andersen G.L."/>
            <person name="Banfield J.F."/>
        </authorList>
    </citation>
    <scope>NUCLEOTIDE SEQUENCE [LARGE SCALE GENOMIC DNA]</scope>
</reference>
<sequence>MRKYVVTLTKEERDALEALSSKGKHSSQVVLNALILLGCEIALSCSEPPEGHSRWSLRLLADKMVELEYVDTISHEAVRQVLKKNELKPWRNQAWVIPPNQNGNFVAQMERVLDVYKRPFDSQRPVVCMDESPKQLISETRLSISCTPGYPARHDYEYRRCGTCNIFIACEPLAGKRLVKITNRRTKQDWAEFLQDIAAQYEDADTITLVMD</sequence>
<dbReference type="InterPro" id="IPR038717">
    <property type="entry name" value="Tc1-like_DDE_dom"/>
</dbReference>
<dbReference type="EMBL" id="LGHE01000231">
    <property type="protein sequence ID" value="KUK99752.1"/>
    <property type="molecule type" value="Genomic_DNA"/>
</dbReference>
<protein>
    <submittedName>
        <fullName evidence="2">Transposase</fullName>
    </submittedName>
</protein>
<organism evidence="2 3">
    <name type="scientific">Methanoculleus marisnigri</name>
    <dbReference type="NCBI Taxonomy" id="2198"/>
    <lineage>
        <taxon>Archaea</taxon>
        <taxon>Methanobacteriati</taxon>
        <taxon>Methanobacteriota</taxon>
        <taxon>Stenosarchaea group</taxon>
        <taxon>Methanomicrobia</taxon>
        <taxon>Methanomicrobiales</taxon>
        <taxon>Methanomicrobiaceae</taxon>
        <taxon>Methanoculleus</taxon>
    </lineage>
</organism>
<dbReference type="Proteomes" id="UP000054598">
    <property type="component" value="Unassembled WGS sequence"/>
</dbReference>
<gene>
    <name evidence="2" type="ORF">XE10_1707</name>
</gene>
<dbReference type="AlphaFoldDB" id="A0A101IR04"/>
<dbReference type="Pfam" id="PF13358">
    <property type="entry name" value="DDE_3"/>
    <property type="match status" value="1"/>
</dbReference>
<dbReference type="InterPro" id="IPR047655">
    <property type="entry name" value="Transpos_IS630-like"/>
</dbReference>
<proteinExistence type="predicted"/>
<comment type="caution">
    <text evidence="2">The sequence shown here is derived from an EMBL/GenBank/DDBJ whole genome shotgun (WGS) entry which is preliminary data.</text>
</comment>